<organism evidence="3 4">
    <name type="scientific">Mycobacterium europaeum</name>
    <dbReference type="NCBI Taxonomy" id="761804"/>
    <lineage>
        <taxon>Bacteria</taxon>
        <taxon>Bacillati</taxon>
        <taxon>Actinomycetota</taxon>
        <taxon>Actinomycetes</taxon>
        <taxon>Mycobacteriales</taxon>
        <taxon>Mycobacteriaceae</taxon>
        <taxon>Mycobacterium</taxon>
        <taxon>Mycobacterium simiae complex</taxon>
    </lineage>
</organism>
<evidence type="ECO:0000313" key="4">
    <source>
        <dbReference type="Proteomes" id="UP000199601"/>
    </source>
</evidence>
<dbReference type="EMBL" id="CTEC01000001">
    <property type="protein sequence ID" value="CQD01977.1"/>
    <property type="molecule type" value="Genomic_DNA"/>
</dbReference>
<keyword evidence="2" id="KW-0472">Membrane</keyword>
<evidence type="ECO:0000256" key="2">
    <source>
        <dbReference type="SAM" id="Phobius"/>
    </source>
</evidence>
<reference evidence="4" key="1">
    <citation type="submission" date="2015-03" db="EMBL/GenBank/DDBJ databases">
        <authorList>
            <person name="Urmite Genomes"/>
        </authorList>
    </citation>
    <scope>NUCLEOTIDE SEQUENCE [LARGE SCALE GENOMIC DNA]</scope>
    <source>
        <strain evidence="4">CSUR P1344</strain>
    </source>
</reference>
<gene>
    <name evidence="3" type="ORF">BN000_00030</name>
</gene>
<keyword evidence="2" id="KW-0812">Transmembrane</keyword>
<feature type="compositionally biased region" description="Polar residues" evidence="1">
    <location>
        <begin position="26"/>
        <end position="37"/>
    </location>
</feature>
<name>A0A0U1CTY5_9MYCO</name>
<evidence type="ECO:0000313" key="3">
    <source>
        <dbReference type="EMBL" id="CQD01977.1"/>
    </source>
</evidence>
<sequence>MVRSRPDTAASTVIHDAAAAAHHTNNRPGTRTPSNNPDGKPRMQLTEEEIAVRVGLPGPVIAELLRPASATIIAGKRGRAFNDTDVLRAQVAALMLAKGVRWQWVRTAMEHLASHPDALHATLSLWSGIAPSPLHLRHWPFAAATVATALMVLALLVGILLGIHLSPAGLL</sequence>
<keyword evidence="4" id="KW-1185">Reference proteome</keyword>
<dbReference type="RefSeq" id="WP_141659119.1">
    <property type="nucleotide sequence ID" value="NZ_CTEC01000001.1"/>
</dbReference>
<feature type="region of interest" description="Disordered" evidence="1">
    <location>
        <begin position="20"/>
        <end position="42"/>
    </location>
</feature>
<protein>
    <submittedName>
        <fullName evidence="3">Uncharacterized protein</fullName>
    </submittedName>
</protein>
<proteinExistence type="predicted"/>
<feature type="transmembrane region" description="Helical" evidence="2">
    <location>
        <begin position="141"/>
        <end position="165"/>
    </location>
</feature>
<evidence type="ECO:0000256" key="1">
    <source>
        <dbReference type="SAM" id="MobiDB-lite"/>
    </source>
</evidence>
<accession>A0A0U1CTY5</accession>
<dbReference type="Proteomes" id="UP000199601">
    <property type="component" value="Unassembled WGS sequence"/>
</dbReference>
<keyword evidence="2" id="KW-1133">Transmembrane helix</keyword>
<dbReference type="AlphaFoldDB" id="A0A0U1CTY5"/>